<dbReference type="Proteomes" id="UP000630353">
    <property type="component" value="Unassembled WGS sequence"/>
</dbReference>
<reference evidence="2" key="2">
    <citation type="submission" date="2020-09" db="EMBL/GenBank/DDBJ databases">
        <authorList>
            <person name="Sun Q."/>
            <person name="Kim S."/>
        </authorList>
    </citation>
    <scope>NUCLEOTIDE SEQUENCE</scope>
    <source>
        <strain evidence="2">KCTC 42651</strain>
    </source>
</reference>
<feature type="transmembrane region" description="Helical" evidence="1">
    <location>
        <begin position="67"/>
        <end position="86"/>
    </location>
</feature>
<gene>
    <name evidence="2" type="ORF">GCM10017083_33340</name>
</gene>
<sequence>MTGGEHAGYLVLLAAAAATFVWRALGAVLVGRVDPEGPVVRWFTLTSYALLAALVVRLVALPTGSLAGIPLAIRLAAVAVTLGVWWLSRRRVLPAVLSGSACIVAAALWLAGG</sequence>
<dbReference type="RefSeq" id="WP_189991679.1">
    <property type="nucleotide sequence ID" value="NZ_BMZS01000008.1"/>
</dbReference>
<dbReference type="AlphaFoldDB" id="A0A919CQM2"/>
<dbReference type="EMBL" id="BMZS01000008">
    <property type="protein sequence ID" value="GHD55003.1"/>
    <property type="molecule type" value="Genomic_DNA"/>
</dbReference>
<name>A0A919CQM2_9PROT</name>
<feature type="transmembrane region" description="Helical" evidence="1">
    <location>
        <begin position="92"/>
        <end position="111"/>
    </location>
</feature>
<dbReference type="Pfam" id="PF05437">
    <property type="entry name" value="AzlD"/>
    <property type="match status" value="1"/>
</dbReference>
<keyword evidence="1" id="KW-1133">Transmembrane helix</keyword>
<evidence type="ECO:0000313" key="3">
    <source>
        <dbReference type="Proteomes" id="UP000630353"/>
    </source>
</evidence>
<dbReference type="InterPro" id="IPR008407">
    <property type="entry name" value="Brnchd-chn_aa_trnsp_AzlD"/>
</dbReference>
<proteinExistence type="predicted"/>
<accession>A0A919CQM2</accession>
<evidence type="ECO:0000313" key="2">
    <source>
        <dbReference type="EMBL" id="GHD55003.1"/>
    </source>
</evidence>
<protein>
    <recommendedName>
        <fullName evidence="4">AzlD domain-containing protein</fullName>
    </recommendedName>
</protein>
<reference evidence="2" key="1">
    <citation type="journal article" date="2014" name="Int. J. Syst. Evol. Microbiol.">
        <title>Complete genome sequence of Corynebacterium casei LMG S-19264T (=DSM 44701T), isolated from a smear-ripened cheese.</title>
        <authorList>
            <consortium name="US DOE Joint Genome Institute (JGI-PGF)"/>
            <person name="Walter F."/>
            <person name="Albersmeier A."/>
            <person name="Kalinowski J."/>
            <person name="Ruckert C."/>
        </authorList>
    </citation>
    <scope>NUCLEOTIDE SEQUENCE</scope>
    <source>
        <strain evidence="2">KCTC 42651</strain>
    </source>
</reference>
<evidence type="ECO:0008006" key="4">
    <source>
        <dbReference type="Google" id="ProtNLM"/>
    </source>
</evidence>
<organism evidence="2 3">
    <name type="scientific">Thalassobaculum fulvum</name>
    <dbReference type="NCBI Taxonomy" id="1633335"/>
    <lineage>
        <taxon>Bacteria</taxon>
        <taxon>Pseudomonadati</taxon>
        <taxon>Pseudomonadota</taxon>
        <taxon>Alphaproteobacteria</taxon>
        <taxon>Rhodospirillales</taxon>
        <taxon>Thalassobaculaceae</taxon>
        <taxon>Thalassobaculum</taxon>
    </lineage>
</organism>
<evidence type="ECO:0000256" key="1">
    <source>
        <dbReference type="SAM" id="Phobius"/>
    </source>
</evidence>
<comment type="caution">
    <text evidence="2">The sequence shown here is derived from an EMBL/GenBank/DDBJ whole genome shotgun (WGS) entry which is preliminary data.</text>
</comment>
<feature type="transmembrane region" description="Helical" evidence="1">
    <location>
        <begin position="42"/>
        <end position="60"/>
    </location>
</feature>
<keyword evidence="1" id="KW-0812">Transmembrane</keyword>
<keyword evidence="1" id="KW-0472">Membrane</keyword>
<keyword evidence="3" id="KW-1185">Reference proteome</keyword>